<name>A0A1B1UQN6_9BRAD</name>
<dbReference type="Gene3D" id="1.20.58.760">
    <property type="entry name" value="Peptidase M41"/>
    <property type="match status" value="1"/>
</dbReference>
<accession>A0A1B1UQN6</accession>
<dbReference type="GO" id="GO:0005524">
    <property type="term" value="F:ATP binding"/>
    <property type="evidence" value="ECO:0007669"/>
    <property type="project" value="InterPro"/>
</dbReference>
<gene>
    <name evidence="1" type="ORF">LMTR13_37790</name>
</gene>
<evidence type="ECO:0000313" key="1">
    <source>
        <dbReference type="EMBL" id="ANW05036.1"/>
    </source>
</evidence>
<dbReference type="SUPFAM" id="SSF140990">
    <property type="entry name" value="FtsH protease domain-like"/>
    <property type="match status" value="1"/>
</dbReference>
<dbReference type="STRING" id="1274631.LMTR13_37790"/>
<evidence type="ECO:0000313" key="2">
    <source>
        <dbReference type="Proteomes" id="UP000092839"/>
    </source>
</evidence>
<dbReference type="InterPro" id="IPR037219">
    <property type="entry name" value="Peptidase_M41-like"/>
</dbReference>
<dbReference type="KEGG" id="bic:LMTR13_37790"/>
<dbReference type="AlphaFoldDB" id="A0A1B1UQN6"/>
<sequence>MEDEEEDDEDGVDLFEAYFDVRDRAVAVHEAGHAVVARALGAEVLFVEIDLTTGDGRSHSQNFVERVNNLAVCVAGCRAEHAFDARSSRRTKISDFRKMRKMLSELPEADRRAARAEGYRLAEAMLREHAAKVQRLADLLMARRWKDGTDTVRIERDELNTVFGAARDEPNSR</sequence>
<dbReference type="GO" id="GO:0006508">
    <property type="term" value="P:proteolysis"/>
    <property type="evidence" value="ECO:0007669"/>
    <property type="project" value="InterPro"/>
</dbReference>
<keyword evidence="2" id="KW-1185">Reference proteome</keyword>
<proteinExistence type="predicted"/>
<dbReference type="GO" id="GO:0004222">
    <property type="term" value="F:metalloendopeptidase activity"/>
    <property type="evidence" value="ECO:0007669"/>
    <property type="project" value="InterPro"/>
</dbReference>
<organism evidence="1 2">
    <name type="scientific">Bradyrhizobium icense</name>
    <dbReference type="NCBI Taxonomy" id="1274631"/>
    <lineage>
        <taxon>Bacteria</taxon>
        <taxon>Pseudomonadati</taxon>
        <taxon>Pseudomonadota</taxon>
        <taxon>Alphaproteobacteria</taxon>
        <taxon>Hyphomicrobiales</taxon>
        <taxon>Nitrobacteraceae</taxon>
        <taxon>Bradyrhizobium</taxon>
    </lineage>
</organism>
<dbReference type="OrthoDB" id="8234341at2"/>
<dbReference type="GO" id="GO:0004176">
    <property type="term" value="F:ATP-dependent peptidase activity"/>
    <property type="evidence" value="ECO:0007669"/>
    <property type="project" value="InterPro"/>
</dbReference>
<dbReference type="Proteomes" id="UP000092839">
    <property type="component" value="Chromosome"/>
</dbReference>
<protein>
    <recommendedName>
        <fullName evidence="3">Peptidase M41 domain-containing protein</fullName>
    </recommendedName>
</protein>
<reference evidence="1 2" key="1">
    <citation type="submission" date="2016-07" db="EMBL/GenBank/DDBJ databases">
        <title>Complete genome sequence of Bradyrhizobium icense LMTR 13T, a potential inoculant strain isolated from lima bean (Phaseolus lunatus) in Peru.</title>
        <authorList>
            <person name="Ormeno-Orrillo E."/>
            <person name="Duran D."/>
            <person name="Rogel M.A."/>
            <person name="Rey L."/>
            <person name="Imperial J."/>
            <person name="Ruiz-Argueso T."/>
            <person name="Martinez-Romero E."/>
        </authorList>
    </citation>
    <scope>NUCLEOTIDE SEQUENCE [LARGE SCALE GENOMIC DNA]</scope>
    <source>
        <strain evidence="1 2">LMTR 13</strain>
    </source>
</reference>
<dbReference type="EMBL" id="CP016428">
    <property type="protein sequence ID" value="ANW05036.1"/>
    <property type="molecule type" value="Genomic_DNA"/>
</dbReference>
<evidence type="ECO:0008006" key="3">
    <source>
        <dbReference type="Google" id="ProtNLM"/>
    </source>
</evidence>